<dbReference type="EMBL" id="GBXM01055793">
    <property type="protein sequence ID" value="JAH52784.1"/>
    <property type="molecule type" value="Transcribed_RNA"/>
</dbReference>
<accession>A0A0E9TGK3</accession>
<name>A0A0E9TGK3_ANGAN</name>
<reference evidence="2" key="1">
    <citation type="submission" date="2014-11" db="EMBL/GenBank/DDBJ databases">
        <authorList>
            <person name="Amaro Gonzalez C."/>
        </authorList>
    </citation>
    <scope>NUCLEOTIDE SEQUENCE</scope>
</reference>
<evidence type="ECO:0000256" key="1">
    <source>
        <dbReference type="SAM" id="MobiDB-lite"/>
    </source>
</evidence>
<feature type="region of interest" description="Disordered" evidence="1">
    <location>
        <begin position="1"/>
        <end position="29"/>
    </location>
</feature>
<feature type="compositionally biased region" description="Low complexity" evidence="1">
    <location>
        <begin position="8"/>
        <end position="18"/>
    </location>
</feature>
<protein>
    <submittedName>
        <fullName evidence="2">Uncharacterized protein</fullName>
    </submittedName>
</protein>
<reference evidence="2" key="2">
    <citation type="journal article" date="2015" name="Fish Shellfish Immunol.">
        <title>Early steps in the European eel (Anguilla anguilla)-Vibrio vulnificus interaction in the gills: Role of the RtxA13 toxin.</title>
        <authorList>
            <person name="Callol A."/>
            <person name="Pajuelo D."/>
            <person name="Ebbesson L."/>
            <person name="Teles M."/>
            <person name="MacKenzie S."/>
            <person name="Amaro C."/>
        </authorList>
    </citation>
    <scope>NUCLEOTIDE SEQUENCE</scope>
</reference>
<dbReference type="AlphaFoldDB" id="A0A0E9TGK3"/>
<organism evidence="2">
    <name type="scientific">Anguilla anguilla</name>
    <name type="common">European freshwater eel</name>
    <name type="synonym">Muraena anguilla</name>
    <dbReference type="NCBI Taxonomy" id="7936"/>
    <lineage>
        <taxon>Eukaryota</taxon>
        <taxon>Metazoa</taxon>
        <taxon>Chordata</taxon>
        <taxon>Craniata</taxon>
        <taxon>Vertebrata</taxon>
        <taxon>Euteleostomi</taxon>
        <taxon>Actinopterygii</taxon>
        <taxon>Neopterygii</taxon>
        <taxon>Teleostei</taxon>
        <taxon>Anguilliformes</taxon>
        <taxon>Anguillidae</taxon>
        <taxon>Anguilla</taxon>
    </lineage>
</organism>
<proteinExistence type="predicted"/>
<sequence length="29" mass="3353">MPEPHTSQPQWQQNQRPQHNGTSEKVGKP</sequence>
<evidence type="ECO:0000313" key="2">
    <source>
        <dbReference type="EMBL" id="JAH52784.1"/>
    </source>
</evidence>